<feature type="region of interest" description="Disordered" evidence="1">
    <location>
        <begin position="91"/>
        <end position="127"/>
    </location>
</feature>
<keyword evidence="3" id="KW-1185">Reference proteome</keyword>
<dbReference type="AlphaFoldDB" id="A0A2S4VC84"/>
<gene>
    <name evidence="2" type="ORF">PSTT_08472</name>
</gene>
<feature type="compositionally biased region" description="Low complexity" evidence="1">
    <location>
        <begin position="54"/>
        <end position="71"/>
    </location>
</feature>
<accession>A0A2S4VC84</accession>
<comment type="caution">
    <text evidence="2">The sequence shown here is derived from an EMBL/GenBank/DDBJ whole genome shotgun (WGS) entry which is preliminary data.</text>
</comment>
<protein>
    <submittedName>
        <fullName evidence="2">Uncharacterized protein</fullName>
    </submittedName>
</protein>
<name>A0A2S4VC84_9BASI</name>
<dbReference type="VEuPathDB" id="FungiDB:PSHT_04319"/>
<sequence>MTNPKSHPPSGSGLTGCPIHSGFVSPNRPKSDETTHPPNSKLPDIPYPEIFRYHPPAHGSSAGPSSSAPGSFFMPHSGLAPSVLPARLSHMDRARHRQHSEFKKESVKEIDPKRVSPPDPHLGRLGTPLADVRASLGISMMTKQVSRGPTGPTDLGAANI</sequence>
<feature type="region of interest" description="Disordered" evidence="1">
    <location>
        <begin position="140"/>
        <end position="160"/>
    </location>
</feature>
<reference evidence="2" key="1">
    <citation type="submission" date="2017-12" db="EMBL/GenBank/DDBJ databases">
        <title>Gene loss provides genomic basis for host adaptation in cereal stripe rust fungi.</title>
        <authorList>
            <person name="Xia C."/>
        </authorList>
    </citation>
    <scope>NUCLEOTIDE SEQUENCE [LARGE SCALE GENOMIC DNA]</scope>
    <source>
        <strain evidence="2">93-210</strain>
    </source>
</reference>
<evidence type="ECO:0000256" key="1">
    <source>
        <dbReference type="SAM" id="MobiDB-lite"/>
    </source>
</evidence>
<organism evidence="2 3">
    <name type="scientific">Puccinia striiformis</name>
    <dbReference type="NCBI Taxonomy" id="27350"/>
    <lineage>
        <taxon>Eukaryota</taxon>
        <taxon>Fungi</taxon>
        <taxon>Dikarya</taxon>
        <taxon>Basidiomycota</taxon>
        <taxon>Pucciniomycotina</taxon>
        <taxon>Pucciniomycetes</taxon>
        <taxon>Pucciniales</taxon>
        <taxon>Pucciniaceae</taxon>
        <taxon>Puccinia</taxon>
    </lineage>
</organism>
<dbReference type="EMBL" id="PKSL01000078">
    <property type="protein sequence ID" value="POW07127.1"/>
    <property type="molecule type" value="Genomic_DNA"/>
</dbReference>
<feature type="compositionally biased region" description="Basic and acidic residues" evidence="1">
    <location>
        <begin position="99"/>
        <end position="116"/>
    </location>
</feature>
<feature type="region of interest" description="Disordered" evidence="1">
    <location>
        <begin position="1"/>
        <end position="73"/>
    </location>
</feature>
<evidence type="ECO:0000313" key="2">
    <source>
        <dbReference type="EMBL" id="POW07127.1"/>
    </source>
</evidence>
<proteinExistence type="predicted"/>
<dbReference type="Proteomes" id="UP000239156">
    <property type="component" value="Unassembled WGS sequence"/>
</dbReference>
<dbReference type="PROSITE" id="PS51257">
    <property type="entry name" value="PROKAR_LIPOPROTEIN"/>
    <property type="match status" value="1"/>
</dbReference>
<evidence type="ECO:0000313" key="3">
    <source>
        <dbReference type="Proteomes" id="UP000239156"/>
    </source>
</evidence>
<dbReference type="VEuPathDB" id="FungiDB:PSTT_08472"/>